<keyword evidence="3" id="KW-1185">Reference proteome</keyword>
<dbReference type="PANTHER" id="PTHR30461:SF23">
    <property type="entry name" value="DNA RECOMBINASE-RELATED"/>
    <property type="match status" value="1"/>
</dbReference>
<reference evidence="2 3" key="1">
    <citation type="submission" date="2022-10" db="EMBL/GenBank/DDBJ databases">
        <title>Ruegeria sp. nov., isolated from ocean surface water.</title>
        <authorList>
            <person name="He W."/>
            <person name="Wang L."/>
            <person name="Zhang D.-F."/>
        </authorList>
    </citation>
    <scope>NUCLEOTIDE SEQUENCE [LARGE SCALE GENOMIC DNA]</scope>
    <source>
        <strain evidence="2 3">WL0004</strain>
    </source>
</reference>
<dbReference type="SMART" id="SM00857">
    <property type="entry name" value="Resolvase"/>
    <property type="match status" value="1"/>
</dbReference>
<dbReference type="SUPFAM" id="SSF53041">
    <property type="entry name" value="Resolvase-like"/>
    <property type="match status" value="1"/>
</dbReference>
<dbReference type="Gene3D" id="3.40.50.1390">
    <property type="entry name" value="Resolvase, N-terminal catalytic domain"/>
    <property type="match status" value="1"/>
</dbReference>
<dbReference type="PANTHER" id="PTHR30461">
    <property type="entry name" value="DNA-INVERTASE FROM LAMBDOID PROPHAGE"/>
    <property type="match status" value="1"/>
</dbReference>
<accession>A0ABT2WL22</accession>
<evidence type="ECO:0000313" key="2">
    <source>
        <dbReference type="EMBL" id="MCU9836506.1"/>
    </source>
</evidence>
<dbReference type="Proteomes" id="UP001321014">
    <property type="component" value="Unassembled WGS sequence"/>
</dbReference>
<sequence length="143" mass="16057">MRAAIYSRCSTALQRNTSIEDQHRLCLRLIRGNGWTEADTYADRGLSGSSHLRPAYQRLLGDAGGNRFDFVAAEGLDRISRDQEHIASFFKQIRFQDIPIITIADGEISELHIGLKGTMSSLFLKNLAQKTHRGLEGRVRKGK</sequence>
<gene>
    <name evidence="2" type="ORF">OEZ49_01885</name>
</gene>
<dbReference type="RefSeq" id="WP_263386745.1">
    <property type="nucleotide sequence ID" value="NZ_JAOVQN010000002.1"/>
</dbReference>
<dbReference type="CDD" id="cd00338">
    <property type="entry name" value="Ser_Recombinase"/>
    <property type="match status" value="1"/>
</dbReference>
<dbReference type="PROSITE" id="PS51736">
    <property type="entry name" value="RECOMBINASES_3"/>
    <property type="match status" value="1"/>
</dbReference>
<feature type="domain" description="Resolvase/invertase-type recombinase catalytic" evidence="1">
    <location>
        <begin position="2"/>
        <end position="143"/>
    </location>
</feature>
<dbReference type="InterPro" id="IPR006119">
    <property type="entry name" value="Resolv_N"/>
</dbReference>
<dbReference type="Pfam" id="PF00239">
    <property type="entry name" value="Resolvase"/>
    <property type="match status" value="1"/>
</dbReference>
<dbReference type="InterPro" id="IPR050639">
    <property type="entry name" value="SSR_resolvase"/>
</dbReference>
<protein>
    <submittedName>
        <fullName evidence="2">Recombinase family protein</fullName>
    </submittedName>
</protein>
<dbReference type="InterPro" id="IPR036162">
    <property type="entry name" value="Resolvase-like_N_sf"/>
</dbReference>
<proteinExistence type="predicted"/>
<evidence type="ECO:0000259" key="1">
    <source>
        <dbReference type="PROSITE" id="PS51736"/>
    </source>
</evidence>
<name>A0ABT2WL22_9RHOB</name>
<organism evidence="2 3">
    <name type="scientific">Ruegeria marisflavi</name>
    <dbReference type="NCBI Taxonomy" id="2984152"/>
    <lineage>
        <taxon>Bacteria</taxon>
        <taxon>Pseudomonadati</taxon>
        <taxon>Pseudomonadota</taxon>
        <taxon>Alphaproteobacteria</taxon>
        <taxon>Rhodobacterales</taxon>
        <taxon>Roseobacteraceae</taxon>
        <taxon>Ruegeria</taxon>
    </lineage>
</organism>
<evidence type="ECO:0000313" key="3">
    <source>
        <dbReference type="Proteomes" id="UP001321014"/>
    </source>
</evidence>
<dbReference type="EMBL" id="JAOVQN010000002">
    <property type="protein sequence ID" value="MCU9836506.1"/>
    <property type="molecule type" value="Genomic_DNA"/>
</dbReference>
<comment type="caution">
    <text evidence="2">The sequence shown here is derived from an EMBL/GenBank/DDBJ whole genome shotgun (WGS) entry which is preliminary data.</text>
</comment>